<keyword evidence="1" id="KW-1133">Transmembrane helix</keyword>
<name>A0AB35IQD8_9FIRM</name>
<evidence type="ECO:0000313" key="2">
    <source>
        <dbReference type="EMBL" id="MDB7085393.1"/>
    </source>
</evidence>
<comment type="caution">
    <text evidence="2">The sequence shown here is derived from an EMBL/GenBank/DDBJ whole genome shotgun (WGS) entry which is preliminary data.</text>
</comment>
<keyword evidence="1" id="KW-0812">Transmembrane</keyword>
<proteinExistence type="predicted"/>
<reference evidence="2" key="1">
    <citation type="submission" date="2023-01" db="EMBL/GenBank/DDBJ databases">
        <title>Human gut microbiome strain richness.</title>
        <authorList>
            <person name="Chen-Liaw A."/>
        </authorList>
    </citation>
    <scope>NUCLEOTIDE SEQUENCE</scope>
    <source>
        <strain evidence="2">1001217st2_G6_1001217B_191108</strain>
    </source>
</reference>
<sequence length="202" mass="23340">MDVKKYVIGKPRRILAIVNMLIWVPFATMLIVFEVQYHASIVNGIFLGLVILIINFFIAGPIIYSSGMWWSIDEEVFKYSSFRKFTARIKAFYLPKQQNSYFLALKVQQMDRIDLGWHDVPIFPFGLIGHPITFTITMKDGTTVELEALYTRESQKFVMACKHIESLGITLNDPYNLLEVIANPKRMVSQYIDEIESGVHHD</sequence>
<evidence type="ECO:0000313" key="3">
    <source>
        <dbReference type="Proteomes" id="UP001211987"/>
    </source>
</evidence>
<dbReference type="GeneID" id="64196614"/>
<keyword evidence="1" id="KW-0472">Membrane</keyword>
<protein>
    <submittedName>
        <fullName evidence="2">Uncharacterized protein</fullName>
    </submittedName>
</protein>
<dbReference type="RefSeq" id="WP_003534812.1">
    <property type="nucleotide sequence ID" value="NZ_AP031443.1"/>
</dbReference>
<gene>
    <name evidence="2" type="ORF">PM738_16420</name>
</gene>
<feature type="transmembrane region" description="Helical" evidence="1">
    <location>
        <begin position="45"/>
        <end position="64"/>
    </location>
</feature>
<accession>A0AB35IQD8</accession>
<organism evidence="2 3">
    <name type="scientific">Thomasclavelia ramosa</name>
    <dbReference type="NCBI Taxonomy" id="1547"/>
    <lineage>
        <taxon>Bacteria</taxon>
        <taxon>Bacillati</taxon>
        <taxon>Bacillota</taxon>
        <taxon>Erysipelotrichia</taxon>
        <taxon>Erysipelotrichales</taxon>
        <taxon>Coprobacillaceae</taxon>
        <taxon>Thomasclavelia</taxon>
    </lineage>
</organism>
<dbReference type="AlphaFoldDB" id="A0AB35IQD8"/>
<dbReference type="Proteomes" id="UP001211987">
    <property type="component" value="Unassembled WGS sequence"/>
</dbReference>
<evidence type="ECO:0000256" key="1">
    <source>
        <dbReference type="SAM" id="Phobius"/>
    </source>
</evidence>
<feature type="transmembrane region" description="Helical" evidence="1">
    <location>
        <begin position="14"/>
        <end position="33"/>
    </location>
</feature>
<dbReference type="EMBL" id="JAQLKE010000038">
    <property type="protein sequence ID" value="MDB7085393.1"/>
    <property type="molecule type" value="Genomic_DNA"/>
</dbReference>